<feature type="transmembrane region" description="Helical" evidence="5">
    <location>
        <begin position="251"/>
        <end position="270"/>
    </location>
</feature>
<keyword evidence="8" id="KW-0547">Nucleotide-binding</keyword>
<dbReference type="Proteomes" id="UP000192674">
    <property type="component" value="Unassembled WGS sequence"/>
</dbReference>
<dbReference type="InterPro" id="IPR017871">
    <property type="entry name" value="ABC_transporter-like_CS"/>
</dbReference>
<dbReference type="InterPro" id="IPR027417">
    <property type="entry name" value="P-loop_NTPase"/>
</dbReference>
<dbReference type="RefSeq" id="WP_084432974.1">
    <property type="nucleotide sequence ID" value="NZ_FWXV01000010.1"/>
</dbReference>
<feature type="transmembrane region" description="Helical" evidence="5">
    <location>
        <begin position="60"/>
        <end position="78"/>
    </location>
</feature>
<dbReference type="SUPFAM" id="SSF90123">
    <property type="entry name" value="ABC transporter transmembrane region"/>
    <property type="match status" value="1"/>
</dbReference>
<comment type="subcellular location">
    <subcellularLocation>
        <location evidence="1">Cell membrane</location>
        <topology evidence="1">Multi-pass membrane protein</topology>
    </subcellularLocation>
</comment>
<evidence type="ECO:0000256" key="2">
    <source>
        <dbReference type="ARBA" id="ARBA00022692"/>
    </source>
</evidence>
<protein>
    <submittedName>
        <fullName evidence="8">Putative ABC transport system ATP-binding protein</fullName>
    </submittedName>
</protein>
<gene>
    <name evidence="8" type="ORF">SAMN05661093_08540</name>
</gene>
<dbReference type="EMBL" id="FWXV01000010">
    <property type="protein sequence ID" value="SMD24439.1"/>
    <property type="molecule type" value="Genomic_DNA"/>
</dbReference>
<feature type="transmembrane region" description="Helical" evidence="5">
    <location>
        <begin position="162"/>
        <end position="180"/>
    </location>
</feature>
<organism evidence="8 9">
    <name type="scientific">Kibdelosporangium aridum</name>
    <dbReference type="NCBI Taxonomy" id="2030"/>
    <lineage>
        <taxon>Bacteria</taxon>
        <taxon>Bacillati</taxon>
        <taxon>Actinomycetota</taxon>
        <taxon>Actinomycetes</taxon>
        <taxon>Pseudonocardiales</taxon>
        <taxon>Pseudonocardiaceae</taxon>
        <taxon>Kibdelosporangium</taxon>
    </lineage>
</organism>
<sequence length="561" mass="57053">MTSKQITGGNVLRGAITGQRKHVTLAALGFSAHQAGEAIVPVLIGVVIDQAIAVEGYGGLFLWLGILAAVFAVLSYSYRYGARAAERAAEQAAHDIRLALAARVLDPRGGAESGRLPGELASLATGDAQRVGALNRALPYGLAAMTGVVVAAVALLGESVPLGLLVLLGTPPLLWLAHLLGRPLERRSEAERERAANASGVAADLVSGLRVLKGLGAESVAVARYRTMSRESLAATVRAARVKSVHDGGMLALNGIFLAIVALVGGRLAAEGSISIGALVAAVGLAQFLLGPLTNVAWVNSEFAQARASATRIASVLSAPPAVQPGTGKLAGPVRGEIALRGVSHAGLRDIDLHAAPGELLGVVVPDPAIAIALLECLGRDVDPATGTVELDGVALSSLEFDQARGAMLIAAHDADLFEGSLISNVTSNGDGAARALTAAGADEVARALPEGVDTVLTERGRSLSGGQRQRVALARALAADPPVLVLHDPTTAVDAVTEAGIAEGVREIRRGRTTILLTTSPALLAVADRVVVIEDGKVSAEGSHGELAAAHAGYRTAVLA</sequence>
<name>A0A1W2FR35_KIBAR</name>
<keyword evidence="4 5" id="KW-0472">Membrane</keyword>
<evidence type="ECO:0000256" key="3">
    <source>
        <dbReference type="ARBA" id="ARBA00022989"/>
    </source>
</evidence>
<evidence type="ECO:0000256" key="5">
    <source>
        <dbReference type="SAM" id="Phobius"/>
    </source>
</evidence>
<dbReference type="GO" id="GO:0005886">
    <property type="term" value="C:plasma membrane"/>
    <property type="evidence" value="ECO:0007669"/>
    <property type="project" value="UniProtKB-SubCell"/>
</dbReference>
<dbReference type="InterPro" id="IPR003439">
    <property type="entry name" value="ABC_transporter-like_ATP-bd"/>
</dbReference>
<keyword evidence="8" id="KW-0067">ATP-binding</keyword>
<feature type="transmembrane region" description="Helical" evidence="5">
    <location>
        <begin position="137"/>
        <end position="156"/>
    </location>
</feature>
<feature type="transmembrane region" description="Helical" evidence="5">
    <location>
        <begin position="23"/>
        <end position="48"/>
    </location>
</feature>
<keyword evidence="9" id="KW-1185">Reference proteome</keyword>
<evidence type="ECO:0000313" key="9">
    <source>
        <dbReference type="Proteomes" id="UP000192674"/>
    </source>
</evidence>
<dbReference type="PANTHER" id="PTHR43394">
    <property type="entry name" value="ATP-DEPENDENT PERMEASE MDL1, MITOCHONDRIAL"/>
    <property type="match status" value="1"/>
</dbReference>
<dbReference type="Gene3D" id="3.40.50.300">
    <property type="entry name" value="P-loop containing nucleotide triphosphate hydrolases"/>
    <property type="match status" value="1"/>
</dbReference>
<dbReference type="PANTHER" id="PTHR43394:SF1">
    <property type="entry name" value="ATP-BINDING CASSETTE SUB-FAMILY B MEMBER 10, MITOCHONDRIAL"/>
    <property type="match status" value="1"/>
</dbReference>
<dbReference type="SUPFAM" id="SSF52540">
    <property type="entry name" value="P-loop containing nucleoside triphosphate hydrolases"/>
    <property type="match status" value="1"/>
</dbReference>
<feature type="transmembrane region" description="Helical" evidence="5">
    <location>
        <begin position="276"/>
        <end position="299"/>
    </location>
</feature>
<evidence type="ECO:0000256" key="4">
    <source>
        <dbReference type="ARBA" id="ARBA00023136"/>
    </source>
</evidence>
<reference evidence="8 9" key="1">
    <citation type="submission" date="2017-04" db="EMBL/GenBank/DDBJ databases">
        <authorList>
            <person name="Afonso C.L."/>
            <person name="Miller P.J."/>
            <person name="Scott M.A."/>
            <person name="Spackman E."/>
            <person name="Goraichik I."/>
            <person name="Dimitrov K.M."/>
            <person name="Suarez D.L."/>
            <person name="Swayne D.E."/>
        </authorList>
    </citation>
    <scope>NUCLEOTIDE SEQUENCE [LARGE SCALE GENOMIC DNA]</scope>
    <source>
        <strain evidence="8 9">DSM 43828</strain>
    </source>
</reference>
<keyword evidence="2 5" id="KW-0812">Transmembrane</keyword>
<dbReference type="InterPro" id="IPR011527">
    <property type="entry name" value="ABC1_TM_dom"/>
</dbReference>
<dbReference type="GO" id="GO:0005524">
    <property type="term" value="F:ATP binding"/>
    <property type="evidence" value="ECO:0007669"/>
    <property type="project" value="UniProtKB-KW"/>
</dbReference>
<keyword evidence="3 5" id="KW-1133">Transmembrane helix</keyword>
<evidence type="ECO:0000259" key="6">
    <source>
        <dbReference type="PROSITE" id="PS50893"/>
    </source>
</evidence>
<dbReference type="InterPro" id="IPR039421">
    <property type="entry name" value="Type_1_exporter"/>
</dbReference>
<proteinExistence type="predicted"/>
<dbReference type="PROSITE" id="PS00211">
    <property type="entry name" value="ABC_TRANSPORTER_1"/>
    <property type="match status" value="1"/>
</dbReference>
<evidence type="ECO:0000313" key="8">
    <source>
        <dbReference type="EMBL" id="SMD24439.1"/>
    </source>
</evidence>
<dbReference type="Gene3D" id="1.20.1560.10">
    <property type="entry name" value="ABC transporter type 1, transmembrane domain"/>
    <property type="match status" value="1"/>
</dbReference>
<dbReference type="GO" id="GO:0015421">
    <property type="term" value="F:ABC-type oligopeptide transporter activity"/>
    <property type="evidence" value="ECO:0007669"/>
    <property type="project" value="TreeGrafter"/>
</dbReference>
<dbReference type="AlphaFoldDB" id="A0A1W2FR35"/>
<dbReference type="Pfam" id="PF00664">
    <property type="entry name" value="ABC_membrane"/>
    <property type="match status" value="1"/>
</dbReference>
<dbReference type="PROSITE" id="PS50893">
    <property type="entry name" value="ABC_TRANSPORTER_2"/>
    <property type="match status" value="1"/>
</dbReference>
<feature type="domain" description="ABC transporter" evidence="6">
    <location>
        <begin position="311"/>
        <end position="561"/>
    </location>
</feature>
<evidence type="ECO:0000256" key="1">
    <source>
        <dbReference type="ARBA" id="ARBA00004651"/>
    </source>
</evidence>
<feature type="domain" description="ABC transmembrane type-1" evidence="7">
    <location>
        <begin position="25"/>
        <end position="305"/>
    </location>
</feature>
<dbReference type="GO" id="GO:0016887">
    <property type="term" value="F:ATP hydrolysis activity"/>
    <property type="evidence" value="ECO:0007669"/>
    <property type="project" value="InterPro"/>
</dbReference>
<dbReference type="InterPro" id="IPR036640">
    <property type="entry name" value="ABC1_TM_sf"/>
</dbReference>
<dbReference type="PROSITE" id="PS50929">
    <property type="entry name" value="ABC_TM1F"/>
    <property type="match status" value="1"/>
</dbReference>
<dbReference type="Pfam" id="PF00005">
    <property type="entry name" value="ABC_tran"/>
    <property type="match status" value="1"/>
</dbReference>
<evidence type="ECO:0000259" key="7">
    <source>
        <dbReference type="PROSITE" id="PS50929"/>
    </source>
</evidence>
<accession>A0A1W2FR35</accession>